<dbReference type="EMBL" id="ADGP01000005">
    <property type="protein sequence ID" value="EFD94716.1"/>
    <property type="molecule type" value="Genomic_DNA"/>
</dbReference>
<evidence type="ECO:0000313" key="2">
    <source>
        <dbReference type="Proteomes" id="UP000003242"/>
    </source>
</evidence>
<reference evidence="2" key="1">
    <citation type="submission" date="2009-12" db="EMBL/GenBank/DDBJ databases">
        <title>Sequence of Clostridiales genomosp. BVAB3 str. UPII9-5.</title>
        <authorList>
            <person name="Madupu R."/>
            <person name="Durkin A.S."/>
            <person name="Torralba M."/>
            <person name="Methe B."/>
            <person name="Sutton G.G."/>
            <person name="Strausberg R.L."/>
            <person name="Nelson K.E."/>
        </authorList>
    </citation>
    <scope>NUCLEOTIDE SEQUENCE [LARGE SCALE GENOMIC DNA]</scope>
    <source>
        <strain evidence="2">28L</strain>
    </source>
</reference>
<proteinExistence type="predicted"/>
<organism evidence="1 2">
    <name type="scientific">Megasphaera lornae</name>
    <dbReference type="NCBI Taxonomy" id="1000568"/>
    <lineage>
        <taxon>Bacteria</taxon>
        <taxon>Bacillati</taxon>
        <taxon>Bacillota</taxon>
        <taxon>Negativicutes</taxon>
        <taxon>Veillonellales</taxon>
        <taxon>Veillonellaceae</taxon>
        <taxon>Megasphaera</taxon>
    </lineage>
</organism>
<dbReference type="RefSeq" id="WP_009381272.1">
    <property type="nucleotide sequence ID" value="NZ_ADGP01000005.1"/>
</dbReference>
<accession>D3LST2</accession>
<dbReference type="OrthoDB" id="5771510at2"/>
<dbReference type="AlphaFoldDB" id="D3LST2"/>
<dbReference type="STRING" id="699218.HMPREF0889_1455"/>
<dbReference type="Proteomes" id="UP000003242">
    <property type="component" value="Unassembled WGS sequence"/>
</dbReference>
<protein>
    <submittedName>
        <fullName evidence="1">Uncharacterized protein</fullName>
    </submittedName>
</protein>
<gene>
    <name evidence="1" type="ORF">HMPREF0889_1455</name>
</gene>
<comment type="caution">
    <text evidence="1">The sequence shown here is derived from an EMBL/GenBank/DDBJ whole genome shotgun (WGS) entry which is preliminary data.</text>
</comment>
<name>D3LST2_9FIRM</name>
<evidence type="ECO:0000313" key="1">
    <source>
        <dbReference type="EMBL" id="EFD94716.1"/>
    </source>
</evidence>
<dbReference type="eggNOG" id="ENOG5033C70">
    <property type="taxonomic scope" value="Bacteria"/>
</dbReference>
<sequence>MKVRYVGTTFGFGIDGLTNHKIYNCIAIESPFLRVIDDSGEDYLYSAINPGEFEGESEGHWEIINDNKNRDLFKLMNTNKK</sequence>